<feature type="binding site" evidence="11">
    <location>
        <position position="138"/>
    </location>
    <ligand>
        <name>Zn(2+)</name>
        <dbReference type="ChEBI" id="CHEBI:29105"/>
        <label>1</label>
    </ligand>
</feature>
<comment type="similarity">
    <text evidence="2">Belongs to the peptidase M20B family.</text>
</comment>
<dbReference type="PROSITE" id="PS00758">
    <property type="entry name" value="ARGE_DAPE_CPG2_1"/>
    <property type="match status" value="1"/>
</dbReference>
<evidence type="ECO:0000256" key="6">
    <source>
        <dbReference type="ARBA" id="ARBA00022801"/>
    </source>
</evidence>
<evidence type="ECO:0000256" key="7">
    <source>
        <dbReference type="ARBA" id="ARBA00022833"/>
    </source>
</evidence>
<dbReference type="GO" id="GO:0006508">
    <property type="term" value="P:proteolysis"/>
    <property type="evidence" value="ECO:0007669"/>
    <property type="project" value="UniProtKB-UniRule"/>
</dbReference>
<dbReference type="AlphaFoldDB" id="A0A6N8U8U2"/>
<dbReference type="NCBIfam" id="TIGR01882">
    <property type="entry name" value="peptidase-T"/>
    <property type="match status" value="1"/>
</dbReference>
<dbReference type="GO" id="GO:0008237">
    <property type="term" value="F:metallopeptidase activity"/>
    <property type="evidence" value="ECO:0007669"/>
    <property type="project" value="UniProtKB-KW"/>
</dbReference>
<sequence>MNVTERFLKYVSIDTESDPNSETTPSTAKQLNLANVLVEEMKALGIEDAHVDRYGVVYGTIPGDAKAETIGFVAHMDTSPDLTGANVNPRIIKNYDGKPIVLNEAKQIIMDPKDFPSLHENVGEDLIVTDGTTLLGGDDKAGVAEIMVMAEALMSQPRSAHGTVKIAFTPDEEVGRGADNFDIKGFGAEYAYTVDGGDIRDVNYENFNAAAAVVKIHGLSIHPGAAKNKMLNSQLIAMEFNALLPVHEDPACTEGYEGFHHLTNIHGVCEETTLQYIIRNHNEEIFERQKQQFMNAAAYLNKKYPEGTVECTITHSYTNMRSYIEKDMRVIDTVKQAIQDLGMTPISTPIRGGTDGARLTYDGLPCPNIGTGGYNCHGKFEYVSIPRMEKIVELLLRIVENISTHA</sequence>
<evidence type="ECO:0000256" key="10">
    <source>
        <dbReference type="PIRSR" id="PIRSR037215-1"/>
    </source>
</evidence>
<dbReference type="SUPFAM" id="SSF53187">
    <property type="entry name" value="Zn-dependent exopeptidases"/>
    <property type="match status" value="1"/>
</dbReference>
<dbReference type="CDD" id="cd03892">
    <property type="entry name" value="M20_peptT"/>
    <property type="match status" value="1"/>
</dbReference>
<evidence type="ECO:0000256" key="5">
    <source>
        <dbReference type="ARBA" id="ARBA00022723"/>
    </source>
</evidence>
<feature type="binding site" evidence="11">
    <location>
        <position position="173"/>
    </location>
    <ligand>
        <name>Zn(2+)</name>
        <dbReference type="ChEBI" id="CHEBI:29105"/>
        <label>2</label>
    </ligand>
</feature>
<feature type="active site" evidence="10">
    <location>
        <position position="77"/>
    </location>
</feature>
<gene>
    <name evidence="13" type="primary">pepT</name>
    <name evidence="13" type="ORF">GSF08_10065</name>
</gene>
<dbReference type="RefSeq" id="WP_160625657.1">
    <property type="nucleotide sequence ID" value="NZ_WUUQ01000005.1"/>
</dbReference>
<dbReference type="GO" id="GO:0008270">
    <property type="term" value="F:zinc ion binding"/>
    <property type="evidence" value="ECO:0007669"/>
    <property type="project" value="InterPro"/>
</dbReference>
<evidence type="ECO:0000256" key="9">
    <source>
        <dbReference type="NCBIfam" id="TIGR01882"/>
    </source>
</evidence>
<keyword evidence="3 13" id="KW-0031">Aminopeptidase</keyword>
<keyword evidence="14" id="KW-1185">Reference proteome</keyword>
<dbReference type="InterPro" id="IPR036264">
    <property type="entry name" value="Bact_exopeptidase_dim_dom"/>
</dbReference>
<dbReference type="InterPro" id="IPR011650">
    <property type="entry name" value="Peptidase_M20_dimer"/>
</dbReference>
<dbReference type="PIRSF" id="PIRSF037215">
    <property type="entry name" value="Peptidase_M20B"/>
    <property type="match status" value="1"/>
</dbReference>
<reference evidence="13 14" key="1">
    <citation type="submission" date="2019-12" db="EMBL/GenBank/DDBJ databases">
        <authorList>
            <person name="Yang R."/>
        </authorList>
    </citation>
    <scope>NUCLEOTIDE SEQUENCE [LARGE SCALE GENOMIC DNA]</scope>
    <source>
        <strain evidence="13 14">DONG20-135</strain>
    </source>
</reference>
<evidence type="ECO:0000256" key="3">
    <source>
        <dbReference type="ARBA" id="ARBA00022438"/>
    </source>
</evidence>
<accession>A0A6N8U8U2</accession>
<keyword evidence="6 13" id="KW-0378">Hydrolase</keyword>
<dbReference type="Pfam" id="PF01546">
    <property type="entry name" value="Peptidase_M20"/>
    <property type="match status" value="1"/>
</dbReference>
<dbReference type="InterPro" id="IPR002933">
    <property type="entry name" value="Peptidase_M20"/>
</dbReference>
<dbReference type="Gene3D" id="3.30.70.360">
    <property type="match status" value="1"/>
</dbReference>
<evidence type="ECO:0000256" key="11">
    <source>
        <dbReference type="PIRSR" id="PIRSR037215-2"/>
    </source>
</evidence>
<evidence type="ECO:0000313" key="14">
    <source>
        <dbReference type="Proteomes" id="UP000434036"/>
    </source>
</evidence>
<dbReference type="EMBL" id="WUUQ01000005">
    <property type="protein sequence ID" value="MXQ74270.1"/>
    <property type="molecule type" value="Genomic_DNA"/>
</dbReference>
<dbReference type="PANTHER" id="PTHR42994">
    <property type="entry name" value="PEPTIDASE T"/>
    <property type="match status" value="1"/>
</dbReference>
<keyword evidence="8" id="KW-0482">Metalloprotease</keyword>
<keyword evidence="7 11" id="KW-0862">Zinc</keyword>
<dbReference type="Proteomes" id="UP000434036">
    <property type="component" value="Unassembled WGS sequence"/>
</dbReference>
<feature type="binding site" evidence="11">
    <location>
        <position position="138"/>
    </location>
    <ligand>
        <name>Zn(2+)</name>
        <dbReference type="ChEBI" id="CHEBI:29105"/>
        <label>2</label>
    </ligand>
</feature>
<dbReference type="GO" id="GO:0006518">
    <property type="term" value="P:peptide metabolic process"/>
    <property type="evidence" value="ECO:0007669"/>
    <property type="project" value="InterPro"/>
</dbReference>
<proteinExistence type="inferred from homology"/>
<dbReference type="NCBIfam" id="NF009920">
    <property type="entry name" value="PRK13381.1"/>
    <property type="match status" value="1"/>
</dbReference>
<evidence type="ECO:0000256" key="4">
    <source>
        <dbReference type="ARBA" id="ARBA00022670"/>
    </source>
</evidence>
<evidence type="ECO:0000313" key="13">
    <source>
        <dbReference type="EMBL" id="MXQ74270.1"/>
    </source>
</evidence>
<feature type="binding site" evidence="11">
    <location>
        <position position="377"/>
    </location>
    <ligand>
        <name>Zn(2+)</name>
        <dbReference type="ChEBI" id="CHEBI:29105"/>
        <label>2</label>
    </ligand>
</feature>
<protein>
    <recommendedName>
        <fullName evidence="9">Peptidase T</fullName>
        <ecNumber evidence="9">3.4.11.4</ecNumber>
    </recommendedName>
</protein>
<comment type="caution">
    <text evidence="13">The sequence shown here is derived from an EMBL/GenBank/DDBJ whole genome shotgun (WGS) entry which is preliminary data.</text>
</comment>
<name>A0A6N8U8U2_9FIRM</name>
<keyword evidence="5 11" id="KW-0479">Metal-binding</keyword>
<dbReference type="SUPFAM" id="SSF55031">
    <property type="entry name" value="Bacterial exopeptidase dimerisation domain"/>
    <property type="match status" value="1"/>
</dbReference>
<feature type="binding site" evidence="11">
    <location>
        <position position="75"/>
    </location>
    <ligand>
        <name>Zn(2+)</name>
        <dbReference type="ChEBI" id="CHEBI:29105"/>
        <label>1</label>
    </ligand>
</feature>
<comment type="catalytic activity">
    <reaction evidence="1">
        <text>Release of the N-terminal residue from a tripeptide.</text>
        <dbReference type="EC" id="3.4.11.4"/>
    </reaction>
</comment>
<feature type="binding site" evidence="11">
    <location>
        <position position="195"/>
    </location>
    <ligand>
        <name>Zn(2+)</name>
        <dbReference type="ChEBI" id="CHEBI:29105"/>
        <label>1</label>
    </ligand>
</feature>
<dbReference type="PANTHER" id="PTHR42994:SF2">
    <property type="entry name" value="PEPTIDASE"/>
    <property type="match status" value="1"/>
</dbReference>
<dbReference type="InterPro" id="IPR010161">
    <property type="entry name" value="Peptidase_M20B"/>
</dbReference>
<evidence type="ECO:0000259" key="12">
    <source>
        <dbReference type="Pfam" id="PF07687"/>
    </source>
</evidence>
<dbReference type="Pfam" id="PF07687">
    <property type="entry name" value="M20_dimer"/>
    <property type="match status" value="1"/>
</dbReference>
<dbReference type="GO" id="GO:0045148">
    <property type="term" value="F:tripeptide aminopeptidase activity"/>
    <property type="evidence" value="ECO:0007669"/>
    <property type="project" value="UniProtKB-UniRule"/>
</dbReference>
<dbReference type="Gene3D" id="3.40.630.10">
    <property type="entry name" value="Zn peptidases"/>
    <property type="match status" value="1"/>
</dbReference>
<feature type="domain" description="Peptidase M20 dimerisation" evidence="12">
    <location>
        <begin position="204"/>
        <end position="304"/>
    </location>
</feature>
<comment type="cofactor">
    <cofactor evidence="11">
        <name>Zn(2+)</name>
        <dbReference type="ChEBI" id="CHEBI:29105"/>
    </cofactor>
    <text evidence="11">Binds 2 Zn(2+) ions per subunit.</text>
</comment>
<evidence type="ECO:0000256" key="2">
    <source>
        <dbReference type="ARBA" id="ARBA00009692"/>
    </source>
</evidence>
<evidence type="ECO:0000256" key="1">
    <source>
        <dbReference type="ARBA" id="ARBA00000870"/>
    </source>
</evidence>
<dbReference type="NCBIfam" id="NF003976">
    <property type="entry name" value="PRK05469.1"/>
    <property type="match status" value="1"/>
</dbReference>
<organism evidence="13 14">
    <name type="scientific">Copranaerobaculum intestinale</name>
    <dbReference type="NCBI Taxonomy" id="2692629"/>
    <lineage>
        <taxon>Bacteria</taxon>
        <taxon>Bacillati</taxon>
        <taxon>Bacillota</taxon>
        <taxon>Erysipelotrichia</taxon>
        <taxon>Erysipelotrichales</taxon>
        <taxon>Erysipelotrichaceae</taxon>
        <taxon>Copranaerobaculum</taxon>
    </lineage>
</organism>
<feature type="active site" description="Proton acceptor" evidence="10">
    <location>
        <position position="172"/>
    </location>
</feature>
<reference evidence="13 14" key="2">
    <citation type="submission" date="2020-01" db="EMBL/GenBank/DDBJ databases">
        <title>Clostridiaceae sp. nov. isolated from the gut of human by culturomics.</title>
        <authorList>
            <person name="Chang Y."/>
        </authorList>
    </citation>
    <scope>NUCLEOTIDE SEQUENCE [LARGE SCALE GENOMIC DNA]</scope>
    <source>
        <strain evidence="13 14">DONG20-135</strain>
    </source>
</reference>
<dbReference type="EC" id="3.4.11.4" evidence="9"/>
<evidence type="ECO:0000256" key="8">
    <source>
        <dbReference type="ARBA" id="ARBA00023049"/>
    </source>
</evidence>
<keyword evidence="4" id="KW-0645">Protease</keyword>
<dbReference type="InterPro" id="IPR001261">
    <property type="entry name" value="ArgE/DapE_CS"/>
</dbReference>